<evidence type="ECO:0000313" key="2">
    <source>
        <dbReference type="EMBL" id="KAJ0973775.1"/>
    </source>
</evidence>
<sequence length="146" mass="16000">MEIMDTVKAEKASAMLCYHWIQTIGGLYRYLEAYATIMIISWSSAKLLAAARLSGDLLRSAAAVVLNPRFVFMLGNAIVLVLFAKSGNLSPSPTSTTSSSPELEALRGDFGTANQELENLMVVKEFPFKRSCIHDASIFLPLICLH</sequence>
<evidence type="ECO:0000256" key="1">
    <source>
        <dbReference type="SAM" id="Phobius"/>
    </source>
</evidence>
<comment type="caution">
    <text evidence="2">The sequence shown here is derived from an EMBL/GenBank/DDBJ whole genome shotgun (WGS) entry which is preliminary data.</text>
</comment>
<dbReference type="PANTHER" id="PTHR33640:SF8">
    <property type="entry name" value="TRANSMEMBRANE PROTEIN"/>
    <property type="match status" value="1"/>
</dbReference>
<dbReference type="Proteomes" id="UP001085076">
    <property type="component" value="Miscellaneous, Linkage group lg04"/>
</dbReference>
<dbReference type="OrthoDB" id="1095087at2759"/>
<evidence type="ECO:0008006" key="4">
    <source>
        <dbReference type="Google" id="ProtNLM"/>
    </source>
</evidence>
<keyword evidence="1" id="KW-1133">Transmembrane helix</keyword>
<keyword evidence="1" id="KW-0812">Transmembrane</keyword>
<evidence type="ECO:0000313" key="3">
    <source>
        <dbReference type="Proteomes" id="UP001085076"/>
    </source>
</evidence>
<reference evidence="2" key="1">
    <citation type="submission" date="2021-03" db="EMBL/GenBank/DDBJ databases">
        <authorList>
            <person name="Li Z."/>
            <person name="Yang C."/>
        </authorList>
    </citation>
    <scope>NUCLEOTIDE SEQUENCE</scope>
    <source>
        <strain evidence="2">Dzin_1.0</strain>
        <tissue evidence="2">Leaf</tissue>
    </source>
</reference>
<keyword evidence="3" id="KW-1185">Reference proteome</keyword>
<gene>
    <name evidence="2" type="ORF">J5N97_015740</name>
</gene>
<reference evidence="2" key="2">
    <citation type="journal article" date="2022" name="Hortic Res">
        <title>The genome of Dioscorea zingiberensis sheds light on the biosynthesis, origin and evolution of the medicinally important diosgenin saponins.</title>
        <authorList>
            <person name="Li Y."/>
            <person name="Tan C."/>
            <person name="Li Z."/>
            <person name="Guo J."/>
            <person name="Li S."/>
            <person name="Chen X."/>
            <person name="Wang C."/>
            <person name="Dai X."/>
            <person name="Yang H."/>
            <person name="Song W."/>
            <person name="Hou L."/>
            <person name="Xu J."/>
            <person name="Tong Z."/>
            <person name="Xu A."/>
            <person name="Yuan X."/>
            <person name="Wang W."/>
            <person name="Yang Q."/>
            <person name="Chen L."/>
            <person name="Sun Z."/>
            <person name="Wang K."/>
            <person name="Pan B."/>
            <person name="Chen J."/>
            <person name="Bao Y."/>
            <person name="Liu F."/>
            <person name="Qi X."/>
            <person name="Gang D.R."/>
            <person name="Wen J."/>
            <person name="Li J."/>
        </authorList>
    </citation>
    <scope>NUCLEOTIDE SEQUENCE</scope>
    <source>
        <strain evidence="2">Dzin_1.0</strain>
    </source>
</reference>
<dbReference type="AlphaFoldDB" id="A0A9D5CIP9"/>
<feature type="transmembrane region" description="Helical" evidence="1">
    <location>
        <begin position="63"/>
        <end position="84"/>
    </location>
</feature>
<proteinExistence type="predicted"/>
<name>A0A9D5CIP9_9LILI</name>
<dbReference type="PANTHER" id="PTHR33640">
    <property type="entry name" value="TRANSMEMBRANE PROTEIN"/>
    <property type="match status" value="1"/>
</dbReference>
<protein>
    <recommendedName>
        <fullName evidence="4">DUF4408 domain-containing protein</fullName>
    </recommendedName>
</protein>
<dbReference type="EMBL" id="JAGGNH010000004">
    <property type="protein sequence ID" value="KAJ0973775.1"/>
    <property type="molecule type" value="Genomic_DNA"/>
</dbReference>
<accession>A0A9D5CIP9</accession>
<keyword evidence="1" id="KW-0472">Membrane</keyword>
<organism evidence="2 3">
    <name type="scientific">Dioscorea zingiberensis</name>
    <dbReference type="NCBI Taxonomy" id="325984"/>
    <lineage>
        <taxon>Eukaryota</taxon>
        <taxon>Viridiplantae</taxon>
        <taxon>Streptophyta</taxon>
        <taxon>Embryophyta</taxon>
        <taxon>Tracheophyta</taxon>
        <taxon>Spermatophyta</taxon>
        <taxon>Magnoliopsida</taxon>
        <taxon>Liliopsida</taxon>
        <taxon>Dioscoreales</taxon>
        <taxon>Dioscoreaceae</taxon>
        <taxon>Dioscorea</taxon>
    </lineage>
</organism>